<evidence type="ECO:0008006" key="3">
    <source>
        <dbReference type="Google" id="ProtNLM"/>
    </source>
</evidence>
<evidence type="ECO:0000313" key="2">
    <source>
        <dbReference type="Proteomes" id="UP000469452"/>
    </source>
</evidence>
<comment type="caution">
    <text evidence="1">The sequence shown here is derived from an EMBL/GenBank/DDBJ whole genome shotgun (WGS) entry which is preliminary data.</text>
</comment>
<organism evidence="1 2">
    <name type="scientific">Aphanomyces astaci</name>
    <name type="common">Crayfish plague agent</name>
    <dbReference type="NCBI Taxonomy" id="112090"/>
    <lineage>
        <taxon>Eukaryota</taxon>
        <taxon>Sar</taxon>
        <taxon>Stramenopiles</taxon>
        <taxon>Oomycota</taxon>
        <taxon>Saprolegniomycetes</taxon>
        <taxon>Saprolegniales</taxon>
        <taxon>Verrucalvaceae</taxon>
        <taxon>Aphanomyces</taxon>
    </lineage>
</organism>
<reference evidence="1 2" key="1">
    <citation type="submission" date="2019-06" db="EMBL/GenBank/DDBJ databases">
        <title>Genomics analysis of Aphanomyces spp. identifies a new class of oomycete effector associated with host adaptation.</title>
        <authorList>
            <person name="Gaulin E."/>
        </authorList>
    </citation>
    <scope>NUCLEOTIDE SEQUENCE [LARGE SCALE GENOMIC DNA]</scope>
    <source>
        <strain evidence="1 2">E</strain>
    </source>
</reference>
<sequence length="76" mass="8588">MLKVKSIAGLNIVPDVKDFMLEVLWEGFEDIESSWEQLQKLMHESPAVVKNYVEGVKIVSEGDALLKAMKRARANN</sequence>
<dbReference type="SUPFAM" id="SSF54160">
    <property type="entry name" value="Chromo domain-like"/>
    <property type="match status" value="1"/>
</dbReference>
<proteinExistence type="predicted"/>
<dbReference type="AlphaFoldDB" id="A0A6A5AAK0"/>
<dbReference type="InterPro" id="IPR016197">
    <property type="entry name" value="Chromo-like_dom_sf"/>
</dbReference>
<protein>
    <recommendedName>
        <fullName evidence="3">Chromo domain-containing protein</fullName>
    </recommendedName>
</protein>
<dbReference type="Proteomes" id="UP000469452">
    <property type="component" value="Unassembled WGS sequence"/>
</dbReference>
<name>A0A6A5AAK0_APHAT</name>
<accession>A0A6A5AAK0</accession>
<evidence type="ECO:0000313" key="1">
    <source>
        <dbReference type="EMBL" id="KAF0773309.1"/>
    </source>
</evidence>
<dbReference type="EMBL" id="VJMI01004423">
    <property type="protein sequence ID" value="KAF0773309.1"/>
    <property type="molecule type" value="Genomic_DNA"/>
</dbReference>
<gene>
    <name evidence="1" type="ORF">AaE_002182</name>
</gene>